<sequence>MGKRHGPAHAEARVALATGSDPRPEPSSLISPSCGPHLSEPATSGELMPGPSACVPSSAPSALADPELSRMPRDSSSRSETTAHASPTPWH</sequence>
<dbReference type="EMBL" id="CP023747">
    <property type="protein sequence ID" value="QEV37210.1"/>
    <property type="molecule type" value="Genomic_DNA"/>
</dbReference>
<reference evidence="2 3" key="1">
    <citation type="submission" date="2017-09" db="EMBL/GenBank/DDBJ databases">
        <title>Streptomyces genome completion.</title>
        <authorList>
            <person name="Lee N."/>
            <person name="Cho B.-K."/>
        </authorList>
    </citation>
    <scope>NUCLEOTIDE SEQUENCE [LARGE SCALE GENOMIC DNA]</scope>
    <source>
        <strain evidence="2 3">ATCC 14899</strain>
    </source>
</reference>
<dbReference type="KEGG" id="snq:CP978_00090"/>
<dbReference type="AlphaFoldDB" id="A0A5P2VUE6"/>
<organism evidence="2 3">
    <name type="scientific">Streptomyces nodosus</name>
    <dbReference type="NCBI Taxonomy" id="40318"/>
    <lineage>
        <taxon>Bacteria</taxon>
        <taxon>Bacillati</taxon>
        <taxon>Actinomycetota</taxon>
        <taxon>Actinomycetes</taxon>
        <taxon>Kitasatosporales</taxon>
        <taxon>Streptomycetaceae</taxon>
        <taxon>Streptomyces</taxon>
    </lineage>
</organism>
<evidence type="ECO:0000256" key="1">
    <source>
        <dbReference type="SAM" id="MobiDB-lite"/>
    </source>
</evidence>
<feature type="compositionally biased region" description="Basic and acidic residues" evidence="1">
    <location>
        <begin position="67"/>
        <end position="77"/>
    </location>
</feature>
<feature type="compositionally biased region" description="Low complexity" evidence="1">
    <location>
        <begin position="49"/>
        <end position="64"/>
    </location>
</feature>
<gene>
    <name evidence="2" type="ORF">CP978_00090</name>
</gene>
<dbReference type="RefSeq" id="WP_150478075.1">
    <property type="nucleotide sequence ID" value="NZ_CP023747.1"/>
</dbReference>
<dbReference type="Proteomes" id="UP000325763">
    <property type="component" value="Chromosome"/>
</dbReference>
<proteinExistence type="predicted"/>
<name>A0A5P2VUE6_9ACTN</name>
<accession>A0A5P2VUE6</accession>
<feature type="region of interest" description="Disordered" evidence="1">
    <location>
        <begin position="1"/>
        <end position="91"/>
    </location>
</feature>
<evidence type="ECO:0000313" key="3">
    <source>
        <dbReference type="Proteomes" id="UP000325763"/>
    </source>
</evidence>
<evidence type="ECO:0000313" key="2">
    <source>
        <dbReference type="EMBL" id="QEV37210.1"/>
    </source>
</evidence>
<protein>
    <submittedName>
        <fullName evidence="2">Uncharacterized protein</fullName>
    </submittedName>
</protein>